<comment type="caution">
    <text evidence="1">The sequence shown here is derived from an EMBL/GenBank/DDBJ whole genome shotgun (WGS) entry which is preliminary data.</text>
</comment>
<organism evidence="1 2">
    <name type="scientific">candidate division WWE3 bacterium RIFCSPHIGHO2_01_FULL_35_17</name>
    <dbReference type="NCBI Taxonomy" id="1802614"/>
    <lineage>
        <taxon>Bacteria</taxon>
        <taxon>Katanobacteria</taxon>
    </lineage>
</organism>
<evidence type="ECO:0000313" key="1">
    <source>
        <dbReference type="EMBL" id="OGC46701.1"/>
    </source>
</evidence>
<proteinExistence type="predicted"/>
<name>A0A1F4UNY9_UNCKA</name>
<protein>
    <submittedName>
        <fullName evidence="1">Uncharacterized protein</fullName>
    </submittedName>
</protein>
<dbReference type="EMBL" id="MEUX01000031">
    <property type="protein sequence ID" value="OGC46701.1"/>
    <property type="molecule type" value="Genomic_DNA"/>
</dbReference>
<evidence type="ECO:0000313" key="2">
    <source>
        <dbReference type="Proteomes" id="UP000176444"/>
    </source>
</evidence>
<reference evidence="1 2" key="1">
    <citation type="journal article" date="2016" name="Nat. Commun.">
        <title>Thousands of microbial genomes shed light on interconnected biogeochemical processes in an aquifer system.</title>
        <authorList>
            <person name="Anantharaman K."/>
            <person name="Brown C.T."/>
            <person name="Hug L.A."/>
            <person name="Sharon I."/>
            <person name="Castelle C.J."/>
            <person name="Probst A.J."/>
            <person name="Thomas B.C."/>
            <person name="Singh A."/>
            <person name="Wilkins M.J."/>
            <person name="Karaoz U."/>
            <person name="Brodie E.L."/>
            <person name="Williams K.H."/>
            <person name="Hubbard S.S."/>
            <person name="Banfield J.F."/>
        </authorList>
    </citation>
    <scope>NUCLEOTIDE SEQUENCE [LARGE SCALE GENOMIC DNA]</scope>
</reference>
<dbReference type="Proteomes" id="UP000176444">
    <property type="component" value="Unassembled WGS sequence"/>
</dbReference>
<accession>A0A1F4UNY9</accession>
<gene>
    <name evidence="1" type="ORF">A2713_01465</name>
</gene>
<sequence>METFENEGLEQETPKEEGTVPIDFWAWVARQNRKEQKDNMSWREEVRLLEESGEYEPPEVPLTHYQNG</sequence>
<dbReference type="AlphaFoldDB" id="A0A1F4UNY9"/>